<feature type="binding site" evidence="8">
    <location>
        <position position="505"/>
    </location>
    <ligand>
        <name>Mn(2+)</name>
        <dbReference type="ChEBI" id="CHEBI:29035"/>
    </ligand>
</feature>
<keyword evidence="2" id="KW-1003">Cell membrane</keyword>
<evidence type="ECO:0000313" key="12">
    <source>
        <dbReference type="Proteomes" id="UP000824112"/>
    </source>
</evidence>
<evidence type="ECO:0000256" key="9">
    <source>
        <dbReference type="SAM" id="Phobius"/>
    </source>
</evidence>
<dbReference type="PANTHER" id="PTHR47371:SF3">
    <property type="entry name" value="PHOSPHOGLYCEROL TRANSFERASE I"/>
    <property type="match status" value="1"/>
</dbReference>
<dbReference type="GO" id="GO:0005886">
    <property type="term" value="C:plasma membrane"/>
    <property type="evidence" value="ECO:0007669"/>
    <property type="project" value="UniProtKB-SubCell"/>
</dbReference>
<comment type="caution">
    <text evidence="11">The sequence shown here is derived from an EMBL/GenBank/DDBJ whole genome shotgun (WGS) entry which is preliminary data.</text>
</comment>
<feature type="domain" description="Sulfatase N-terminal" evidence="10">
    <location>
        <begin position="288"/>
        <end position="556"/>
    </location>
</feature>
<dbReference type="PIRSF" id="PIRSF005091">
    <property type="entry name" value="Mmb_sulf_HI1246"/>
    <property type="match status" value="1"/>
</dbReference>
<feature type="transmembrane region" description="Helical" evidence="9">
    <location>
        <begin position="12"/>
        <end position="35"/>
    </location>
</feature>
<dbReference type="Pfam" id="PF00884">
    <property type="entry name" value="Sulfatase"/>
    <property type="match status" value="1"/>
</dbReference>
<dbReference type="InterPro" id="IPR017850">
    <property type="entry name" value="Alkaline_phosphatase_core_sf"/>
</dbReference>
<evidence type="ECO:0000259" key="10">
    <source>
        <dbReference type="Pfam" id="PF00884"/>
    </source>
</evidence>
<reference evidence="11" key="2">
    <citation type="journal article" date="2021" name="PeerJ">
        <title>Extensive microbial diversity within the chicken gut microbiome revealed by metagenomics and culture.</title>
        <authorList>
            <person name="Gilroy R."/>
            <person name="Ravi A."/>
            <person name="Getino M."/>
            <person name="Pursley I."/>
            <person name="Horton D.L."/>
            <person name="Alikhan N.F."/>
            <person name="Baker D."/>
            <person name="Gharbi K."/>
            <person name="Hall N."/>
            <person name="Watson M."/>
            <person name="Adriaenssens E.M."/>
            <person name="Foster-Nyarko E."/>
            <person name="Jarju S."/>
            <person name="Secka A."/>
            <person name="Antonio M."/>
            <person name="Oren A."/>
            <person name="Chaudhuri R.R."/>
            <person name="La Ragione R."/>
            <person name="Hildebrand F."/>
            <person name="Pallen M.J."/>
        </authorList>
    </citation>
    <scope>NUCLEOTIDE SEQUENCE</scope>
    <source>
        <strain evidence="11">CHK158-818</strain>
    </source>
</reference>
<dbReference type="InterPro" id="IPR050448">
    <property type="entry name" value="OpgB/LTA_synthase_biosynth"/>
</dbReference>
<dbReference type="GO" id="GO:0046872">
    <property type="term" value="F:metal ion binding"/>
    <property type="evidence" value="ECO:0007669"/>
    <property type="project" value="UniProtKB-KW"/>
</dbReference>
<feature type="transmembrane region" description="Helical" evidence="9">
    <location>
        <begin position="143"/>
        <end position="162"/>
    </location>
</feature>
<feature type="binding site" evidence="7">
    <location>
        <position position="453"/>
    </location>
    <ligand>
        <name>substrate</name>
    </ligand>
</feature>
<dbReference type="AlphaFoldDB" id="A0A9D1M6E8"/>
<evidence type="ECO:0000256" key="3">
    <source>
        <dbReference type="ARBA" id="ARBA00022692"/>
    </source>
</evidence>
<protein>
    <submittedName>
        <fullName evidence="11">LTA synthase family protein</fullName>
    </submittedName>
</protein>
<feature type="transmembrane region" description="Helical" evidence="9">
    <location>
        <begin position="93"/>
        <end position="116"/>
    </location>
</feature>
<evidence type="ECO:0000256" key="5">
    <source>
        <dbReference type="ARBA" id="ARBA00023136"/>
    </source>
</evidence>
<name>A0A9D1M6E8_9BACT</name>
<dbReference type="InterPro" id="IPR012160">
    <property type="entry name" value="LtaS-like"/>
</dbReference>
<dbReference type="EMBL" id="DVNA01000023">
    <property type="protein sequence ID" value="HIU54378.1"/>
    <property type="molecule type" value="Genomic_DNA"/>
</dbReference>
<evidence type="ECO:0000256" key="2">
    <source>
        <dbReference type="ARBA" id="ARBA00022475"/>
    </source>
</evidence>
<dbReference type="Proteomes" id="UP000824112">
    <property type="component" value="Unassembled WGS sequence"/>
</dbReference>
<feature type="binding site" evidence="8">
    <location>
        <position position="336"/>
    </location>
    <ligand>
        <name>Mn(2+)</name>
        <dbReference type="ChEBI" id="CHEBI:29035"/>
    </ligand>
</feature>
<organism evidence="11 12">
    <name type="scientific">Candidatus Gallibacteroides avistercoris</name>
    <dbReference type="NCBI Taxonomy" id="2840833"/>
    <lineage>
        <taxon>Bacteria</taxon>
        <taxon>Pseudomonadati</taxon>
        <taxon>Bacteroidota</taxon>
        <taxon>Bacteroidia</taxon>
        <taxon>Bacteroidales</taxon>
        <taxon>Bacteroidaceae</taxon>
        <taxon>Bacteroidaceae incertae sedis</taxon>
        <taxon>Candidatus Gallibacteroides</taxon>
    </lineage>
</organism>
<evidence type="ECO:0000256" key="1">
    <source>
        <dbReference type="ARBA" id="ARBA00004651"/>
    </source>
</evidence>
<keyword evidence="7" id="KW-0464">Manganese</keyword>
<evidence type="ECO:0000313" key="11">
    <source>
        <dbReference type="EMBL" id="HIU54378.1"/>
    </source>
</evidence>
<proteinExistence type="predicted"/>
<dbReference type="PANTHER" id="PTHR47371">
    <property type="entry name" value="LIPOTEICHOIC ACID SYNTHASE"/>
    <property type="match status" value="1"/>
</dbReference>
<dbReference type="Gene3D" id="3.30.1120.80">
    <property type="match status" value="1"/>
</dbReference>
<keyword evidence="4 9" id="KW-1133">Transmembrane helix</keyword>
<keyword evidence="3 9" id="KW-0812">Transmembrane</keyword>
<comment type="subcellular location">
    <subcellularLocation>
        <location evidence="1">Cell membrane</location>
        <topology evidence="1">Multi-pass membrane protein</topology>
    </subcellularLocation>
</comment>
<evidence type="ECO:0000256" key="4">
    <source>
        <dbReference type="ARBA" id="ARBA00022989"/>
    </source>
</evidence>
<evidence type="ECO:0000256" key="8">
    <source>
        <dbReference type="PIRSR" id="PIRSR005091-3"/>
    </source>
</evidence>
<accession>A0A9D1M6E8</accession>
<feature type="binding site" evidence="8">
    <location>
        <position position="296"/>
    </location>
    <ligand>
        <name>Mn(2+)</name>
        <dbReference type="ChEBI" id="CHEBI:29035"/>
    </ligand>
</feature>
<feature type="active site" evidence="6">
    <location>
        <position position="336"/>
    </location>
</feature>
<gene>
    <name evidence="11" type="ORF">IAB03_01060</name>
</gene>
<evidence type="ECO:0000256" key="6">
    <source>
        <dbReference type="PIRSR" id="PIRSR005091-1"/>
    </source>
</evidence>
<evidence type="ECO:0000256" key="7">
    <source>
        <dbReference type="PIRSR" id="PIRSR005091-2"/>
    </source>
</evidence>
<reference evidence="11" key="1">
    <citation type="submission" date="2020-10" db="EMBL/GenBank/DDBJ databases">
        <authorList>
            <person name="Gilroy R."/>
        </authorList>
    </citation>
    <scope>NUCLEOTIDE SEQUENCE</scope>
    <source>
        <strain evidence="11">CHK158-818</strain>
    </source>
</reference>
<feature type="binding site" evidence="8">
    <location>
        <position position="504"/>
    </location>
    <ligand>
        <name>Mn(2+)</name>
        <dbReference type="ChEBI" id="CHEBI:29035"/>
    </ligand>
</feature>
<keyword evidence="7" id="KW-0479">Metal-binding</keyword>
<feature type="transmembrane region" description="Helical" evidence="9">
    <location>
        <begin position="55"/>
        <end position="81"/>
    </location>
</feature>
<dbReference type="InterPro" id="IPR000917">
    <property type="entry name" value="Sulfatase_N"/>
</dbReference>
<feature type="transmembrane region" description="Helical" evidence="9">
    <location>
        <begin position="182"/>
        <end position="199"/>
    </location>
</feature>
<keyword evidence="5 9" id="KW-0472">Membrane</keyword>
<dbReference type="Gene3D" id="3.40.720.10">
    <property type="entry name" value="Alkaline Phosphatase, subunit A"/>
    <property type="match status" value="1"/>
</dbReference>
<sequence length="649" mass="73877">MRNFWRAFRYLVTVHVAGLLLLSLFRLVLFFKGYAYVSGEADPEAVPAVAFLRGIWFDNVVACYVLLLPLLAVSVAALFNYGSRTFFRIVNGWFIFFYTWLFLISAADIPYFAYFFKHLNASIFNWMSYGGTTLGMMFSESSYYSSIVLFLVATALFVLIAVRACRKAVYDKFDVPDLKQRGGILVMACLLVGLCLFGIRGRMGYNPIKVSAAYYCGNPFLNQLGINPAFNLLRSTLEASKKENQYIRFMDEAEALAYTKKALRIENEDIEERGFVRHVAASDTVIRPNVVLVFMESMSADFMARYGNTENLTPFLDSLARQSICFDSIFSAGIHTNHGVYATLYSFPAIMKRNAMKGAVIQNYTGLPNLLQNAGYRTLYFMTHESQYDNMNGFFRTNGYDEIYAQEDYPSDKVVNSFGVQDDFLFEYALPVLTRTYEEGVPFFATLMTVSNHPPYVIPSSFSPRSADTEKQIVEYADWAMRRFMDEASRQPWFDHTIFVFLADHGKLVGEVDSEMPLSYNHIPLMFYSPLLPSPRTVNVLGGQIDVAPTLLGIMGWEYENRGLGVDLLREERPCIFFTADDAVGCIDDSHFYIYRPAEEQEWLYATGGKRWVDETATQPDALHRLKTYALSMLQSAEYLVSRNLTTGK</sequence>
<dbReference type="CDD" id="cd16015">
    <property type="entry name" value="LTA_synthase"/>
    <property type="match status" value="1"/>
</dbReference>
<dbReference type="SUPFAM" id="SSF53649">
    <property type="entry name" value="Alkaline phosphatase-like"/>
    <property type="match status" value="1"/>
</dbReference>